<evidence type="ECO:0000256" key="10">
    <source>
        <dbReference type="PROSITE-ProRule" id="PRU00284"/>
    </source>
</evidence>
<keyword evidence="7" id="KW-0472">Membrane</keyword>
<dbReference type="PANTHER" id="PTHR32089">
    <property type="entry name" value="METHYL-ACCEPTING CHEMOTAXIS PROTEIN MCPB"/>
    <property type="match status" value="1"/>
</dbReference>
<evidence type="ECO:0000256" key="7">
    <source>
        <dbReference type="ARBA" id="ARBA00023136"/>
    </source>
</evidence>
<comment type="subcellular location">
    <subcellularLocation>
        <location evidence="1">Cell membrane</location>
        <topology evidence="1">Multi-pass membrane protein</topology>
    </subcellularLocation>
</comment>
<gene>
    <name evidence="12" type="ORF">FJZ47_22010</name>
</gene>
<keyword evidence="6" id="KW-1133">Transmembrane helix</keyword>
<keyword evidence="2" id="KW-1003">Cell membrane</keyword>
<dbReference type="PANTHER" id="PTHR32089:SF39">
    <property type="entry name" value="METHYL-ACCEPTING CHEMOTAXIS PROTEIN HLYB"/>
    <property type="match status" value="1"/>
</dbReference>
<evidence type="ECO:0000259" key="11">
    <source>
        <dbReference type="PROSITE" id="PS50111"/>
    </source>
</evidence>
<dbReference type="InterPro" id="IPR004089">
    <property type="entry name" value="MCPsignal_dom"/>
</dbReference>
<reference evidence="12" key="1">
    <citation type="submission" date="2019-03" db="EMBL/GenBank/DDBJ databases">
        <title>Lake Tanganyika Metagenome-Assembled Genomes (MAGs).</title>
        <authorList>
            <person name="Tran P."/>
        </authorList>
    </citation>
    <scope>NUCLEOTIDE SEQUENCE</scope>
    <source>
        <strain evidence="12">K_DeepCast_65m_m2_066</strain>
    </source>
</reference>
<dbReference type="AlphaFoldDB" id="A0A937W5A0"/>
<evidence type="ECO:0000313" key="12">
    <source>
        <dbReference type="EMBL" id="MBM3226448.1"/>
    </source>
</evidence>
<proteinExistence type="inferred from homology"/>
<dbReference type="SMART" id="SM00283">
    <property type="entry name" value="MA"/>
    <property type="match status" value="1"/>
</dbReference>
<evidence type="ECO:0000256" key="2">
    <source>
        <dbReference type="ARBA" id="ARBA00022475"/>
    </source>
</evidence>
<comment type="similarity">
    <text evidence="9">Belongs to the methyl-accepting chemotaxis (MCP) protein family.</text>
</comment>
<protein>
    <recommendedName>
        <fullName evidence="11">Methyl-accepting transducer domain-containing protein</fullName>
    </recommendedName>
</protein>
<dbReference type="GO" id="GO:0004888">
    <property type="term" value="F:transmembrane signaling receptor activity"/>
    <property type="evidence" value="ECO:0007669"/>
    <property type="project" value="InterPro"/>
</dbReference>
<accession>A0A937W5A0</accession>
<dbReference type="GO" id="GO:0006935">
    <property type="term" value="P:chemotaxis"/>
    <property type="evidence" value="ECO:0007669"/>
    <property type="project" value="UniProtKB-KW"/>
</dbReference>
<comment type="caution">
    <text evidence="12">The sequence shown here is derived from an EMBL/GenBank/DDBJ whole genome shotgun (WGS) entry which is preliminary data.</text>
</comment>
<keyword evidence="3" id="KW-0488">Methylation</keyword>
<dbReference type="GO" id="GO:0005886">
    <property type="term" value="C:plasma membrane"/>
    <property type="evidence" value="ECO:0007669"/>
    <property type="project" value="UniProtKB-SubCell"/>
</dbReference>
<keyword evidence="5" id="KW-0812">Transmembrane</keyword>
<evidence type="ECO:0000313" key="13">
    <source>
        <dbReference type="Proteomes" id="UP000712673"/>
    </source>
</evidence>
<keyword evidence="8 10" id="KW-0807">Transducer</keyword>
<dbReference type="PROSITE" id="PS50111">
    <property type="entry name" value="CHEMOTAXIS_TRANSDUC_2"/>
    <property type="match status" value="1"/>
</dbReference>
<evidence type="ECO:0000256" key="8">
    <source>
        <dbReference type="ARBA" id="ARBA00023224"/>
    </source>
</evidence>
<organism evidence="12 13">
    <name type="scientific">Tectimicrobiota bacterium</name>
    <dbReference type="NCBI Taxonomy" id="2528274"/>
    <lineage>
        <taxon>Bacteria</taxon>
        <taxon>Pseudomonadati</taxon>
        <taxon>Nitrospinota/Tectimicrobiota group</taxon>
        <taxon>Candidatus Tectimicrobiota</taxon>
    </lineage>
</organism>
<dbReference type="PRINTS" id="PR00260">
    <property type="entry name" value="CHEMTRNSDUCR"/>
</dbReference>
<evidence type="ECO:0000256" key="6">
    <source>
        <dbReference type="ARBA" id="ARBA00022989"/>
    </source>
</evidence>
<dbReference type="SUPFAM" id="SSF58104">
    <property type="entry name" value="Methyl-accepting chemotaxis protein (MCP) signaling domain"/>
    <property type="match status" value="1"/>
</dbReference>
<dbReference type="EMBL" id="VGLS01000912">
    <property type="protein sequence ID" value="MBM3226448.1"/>
    <property type="molecule type" value="Genomic_DNA"/>
</dbReference>
<dbReference type="Proteomes" id="UP000712673">
    <property type="component" value="Unassembled WGS sequence"/>
</dbReference>
<dbReference type="InterPro" id="IPR004090">
    <property type="entry name" value="Chemotax_Me-accpt_rcpt"/>
</dbReference>
<feature type="domain" description="Methyl-accepting transducer" evidence="11">
    <location>
        <begin position="103"/>
        <end position="325"/>
    </location>
</feature>
<dbReference type="Pfam" id="PF00015">
    <property type="entry name" value="MCPsignal"/>
    <property type="match status" value="1"/>
</dbReference>
<name>A0A937W5A0_UNCTE</name>
<sequence>MPFVSSQHRQKDTCMLTAFLKAHWRAALISVGTLCLQGMGPRPEITLGLMVLNILAWSIPLARLWGQHQVRTEENATLATLAPVSAPDVTQVLYEVRSTVQEEVQRIETSLAQAQSLLRDAVVGLNQSFTGLYTQTQTQQQLVVSLLGDMTGAAQESHSSYATMQAFTQATSAVLQYFIDLVVSISRQSMQTAYKIDDMVQQMDGIFGLLANIKTITEDTHLLALNAAVEAARAGEAGRGFAVVAAEVRRLSQHSRQFSERLGAQIEEIKTTIATVRQVVGVVASTDMNVSLEAKGRVDAMMDELQQVNGRITHSLHEVSTVTTHIHEEIGVAVRALQFEDIVTQLLGYIRKPLETLQHLVHVLEAMPHTLDSAQLRTLEATLAQLRPVAETVPHNPVAQTSMSAGDVELF</sequence>
<evidence type="ECO:0000256" key="1">
    <source>
        <dbReference type="ARBA" id="ARBA00004651"/>
    </source>
</evidence>
<dbReference type="GO" id="GO:0007165">
    <property type="term" value="P:signal transduction"/>
    <property type="evidence" value="ECO:0007669"/>
    <property type="project" value="UniProtKB-KW"/>
</dbReference>
<dbReference type="Gene3D" id="1.10.287.950">
    <property type="entry name" value="Methyl-accepting chemotaxis protein"/>
    <property type="match status" value="1"/>
</dbReference>
<evidence type="ECO:0000256" key="3">
    <source>
        <dbReference type="ARBA" id="ARBA00022481"/>
    </source>
</evidence>
<evidence type="ECO:0000256" key="5">
    <source>
        <dbReference type="ARBA" id="ARBA00022692"/>
    </source>
</evidence>
<keyword evidence="4" id="KW-0145">Chemotaxis</keyword>
<evidence type="ECO:0000256" key="9">
    <source>
        <dbReference type="ARBA" id="ARBA00029447"/>
    </source>
</evidence>
<evidence type="ECO:0000256" key="4">
    <source>
        <dbReference type="ARBA" id="ARBA00022500"/>
    </source>
</evidence>